<evidence type="ECO:0000256" key="1">
    <source>
        <dbReference type="SAM" id="MobiDB-lite"/>
    </source>
</evidence>
<reference evidence="2 3" key="1">
    <citation type="submission" date="2022-01" db="EMBL/GenBank/DDBJ databases">
        <authorList>
            <person name="Xiong W."/>
            <person name="Schranz E."/>
        </authorList>
    </citation>
    <scope>NUCLEOTIDE SEQUENCE [LARGE SCALE GENOMIC DNA]</scope>
</reference>
<feature type="compositionally biased region" description="Basic and acidic residues" evidence="1">
    <location>
        <begin position="63"/>
        <end position="75"/>
    </location>
</feature>
<evidence type="ECO:0000313" key="2">
    <source>
        <dbReference type="EMBL" id="CAH1422906.1"/>
    </source>
</evidence>
<evidence type="ECO:0000313" key="3">
    <source>
        <dbReference type="Proteomes" id="UP001157418"/>
    </source>
</evidence>
<accession>A0AAU9MBK9</accession>
<proteinExistence type="predicted"/>
<sequence length="92" mass="10250">MLISIISVSGSVMSLYKFPEHIGKMMRSWLIYRLNATNSTGLQAATRSFHPSFTTFVQTGVPDNEKNNPDTHPSSDDNNTLERFQIKGTSGK</sequence>
<dbReference type="EMBL" id="CAKMRJ010001112">
    <property type="protein sequence ID" value="CAH1422906.1"/>
    <property type="molecule type" value="Genomic_DNA"/>
</dbReference>
<organism evidence="2 3">
    <name type="scientific">Lactuca virosa</name>
    <dbReference type="NCBI Taxonomy" id="75947"/>
    <lineage>
        <taxon>Eukaryota</taxon>
        <taxon>Viridiplantae</taxon>
        <taxon>Streptophyta</taxon>
        <taxon>Embryophyta</taxon>
        <taxon>Tracheophyta</taxon>
        <taxon>Spermatophyta</taxon>
        <taxon>Magnoliopsida</taxon>
        <taxon>eudicotyledons</taxon>
        <taxon>Gunneridae</taxon>
        <taxon>Pentapetalae</taxon>
        <taxon>asterids</taxon>
        <taxon>campanulids</taxon>
        <taxon>Asterales</taxon>
        <taxon>Asteraceae</taxon>
        <taxon>Cichorioideae</taxon>
        <taxon>Cichorieae</taxon>
        <taxon>Lactucinae</taxon>
        <taxon>Lactuca</taxon>
    </lineage>
</organism>
<feature type="region of interest" description="Disordered" evidence="1">
    <location>
        <begin position="57"/>
        <end position="92"/>
    </location>
</feature>
<gene>
    <name evidence="2" type="ORF">LVIROSA_LOCUS10208</name>
</gene>
<keyword evidence="3" id="KW-1185">Reference proteome</keyword>
<protein>
    <submittedName>
        <fullName evidence="2">Uncharacterized protein</fullName>
    </submittedName>
</protein>
<dbReference type="AlphaFoldDB" id="A0AAU9MBK9"/>
<comment type="caution">
    <text evidence="2">The sequence shown here is derived from an EMBL/GenBank/DDBJ whole genome shotgun (WGS) entry which is preliminary data.</text>
</comment>
<name>A0AAU9MBK9_9ASTR</name>
<dbReference type="Proteomes" id="UP001157418">
    <property type="component" value="Unassembled WGS sequence"/>
</dbReference>